<proteinExistence type="predicted"/>
<protein>
    <recommendedName>
        <fullName evidence="3">Methyltransferase type 11 domain-containing protein</fullName>
    </recommendedName>
</protein>
<name>A0A0S7Y5J2_UNCSA</name>
<evidence type="ECO:0000313" key="2">
    <source>
        <dbReference type="Proteomes" id="UP000051861"/>
    </source>
</evidence>
<reference evidence="1 2" key="1">
    <citation type="journal article" date="2015" name="Microbiome">
        <title>Genomic resolution of linkages in carbon, nitrogen, and sulfur cycling among widespread estuary sediment bacteria.</title>
        <authorList>
            <person name="Baker B.J."/>
            <person name="Lazar C.S."/>
            <person name="Teske A.P."/>
            <person name="Dick G.J."/>
        </authorList>
    </citation>
    <scope>NUCLEOTIDE SEQUENCE [LARGE SCALE GENOMIC DNA]</scope>
    <source>
        <strain evidence="1">DG_54_3</strain>
    </source>
</reference>
<comment type="caution">
    <text evidence="1">The sequence shown here is derived from an EMBL/GenBank/DDBJ whole genome shotgun (WGS) entry which is preliminary data.</text>
</comment>
<dbReference type="EMBL" id="LIZX01000010">
    <property type="protein sequence ID" value="KPJ69998.1"/>
    <property type="molecule type" value="Genomic_DNA"/>
</dbReference>
<dbReference type="AlphaFoldDB" id="A0A0S7Y5J2"/>
<accession>A0A0S7Y5J2</accession>
<evidence type="ECO:0008006" key="3">
    <source>
        <dbReference type="Google" id="ProtNLM"/>
    </source>
</evidence>
<evidence type="ECO:0000313" key="1">
    <source>
        <dbReference type="EMBL" id="KPJ69998.1"/>
    </source>
</evidence>
<gene>
    <name evidence="1" type="ORF">AMJ44_01610</name>
</gene>
<organism evidence="1 2">
    <name type="scientific">candidate division WOR-1 bacterium DG_54_3</name>
    <dbReference type="NCBI Taxonomy" id="1703775"/>
    <lineage>
        <taxon>Bacteria</taxon>
        <taxon>Bacillati</taxon>
        <taxon>Saganbacteria</taxon>
    </lineage>
</organism>
<dbReference type="InterPro" id="IPR029063">
    <property type="entry name" value="SAM-dependent_MTases_sf"/>
</dbReference>
<dbReference type="SUPFAM" id="SSF53335">
    <property type="entry name" value="S-adenosyl-L-methionine-dependent methyltransferases"/>
    <property type="match status" value="1"/>
</dbReference>
<dbReference type="Proteomes" id="UP000051861">
    <property type="component" value="Unassembled WGS sequence"/>
</dbReference>
<sequence>MTPSAPRETVVSPTVCKSLGLNALLDTVQDDRTYSILDLGPALEDNVQFWSQFSCWLHIQDFYRSYQEWKAAPKPEEECEEAAFSVLLPFSDETVFDIILVWDLFNYFDLRELAVLVQRLSRWCRPGTRLFALISILPTISVSPTMFRILNREQMIHEIPTQETRPSPRHQPRDIVRLMAQFTVSCSFLLRHGIQEYVFVFK</sequence>